<comment type="caution">
    <text evidence="2">The sequence shown here is derived from an EMBL/GenBank/DDBJ whole genome shotgun (WGS) entry which is preliminary data.</text>
</comment>
<dbReference type="OrthoDB" id="1724169at2759"/>
<organism evidence="2">
    <name type="scientific">Rhododendron williamsianum</name>
    <dbReference type="NCBI Taxonomy" id="262921"/>
    <lineage>
        <taxon>Eukaryota</taxon>
        <taxon>Viridiplantae</taxon>
        <taxon>Streptophyta</taxon>
        <taxon>Embryophyta</taxon>
        <taxon>Tracheophyta</taxon>
        <taxon>Spermatophyta</taxon>
        <taxon>Magnoliopsida</taxon>
        <taxon>eudicotyledons</taxon>
        <taxon>Gunneridae</taxon>
        <taxon>Pentapetalae</taxon>
        <taxon>asterids</taxon>
        <taxon>Ericales</taxon>
        <taxon>Ericaceae</taxon>
        <taxon>Ericoideae</taxon>
        <taxon>Rhodoreae</taxon>
        <taxon>Rhododendron</taxon>
    </lineage>
</organism>
<feature type="non-terminal residue" evidence="2">
    <location>
        <position position="1"/>
    </location>
</feature>
<dbReference type="EMBL" id="QEFC01008595">
    <property type="protein sequence ID" value="KAE9444608.1"/>
    <property type="molecule type" value="Genomic_DNA"/>
</dbReference>
<dbReference type="GO" id="GO:0016985">
    <property type="term" value="F:mannan endo-1,4-beta-mannosidase activity"/>
    <property type="evidence" value="ECO:0007669"/>
    <property type="project" value="UniProtKB-EC"/>
</dbReference>
<accession>A0A6A4KPG9</accession>
<evidence type="ECO:0000256" key="1">
    <source>
        <dbReference type="SAM" id="SignalP"/>
    </source>
</evidence>
<dbReference type="Gene3D" id="3.20.20.80">
    <property type="entry name" value="Glycosidases"/>
    <property type="match status" value="1"/>
</dbReference>
<name>A0A6A4KPG9_9ERIC</name>
<keyword evidence="1" id="KW-0732">Signal</keyword>
<evidence type="ECO:0000313" key="2">
    <source>
        <dbReference type="EMBL" id="KAE9444608.1"/>
    </source>
</evidence>
<dbReference type="SUPFAM" id="SSF51445">
    <property type="entry name" value="(Trans)glycosidases"/>
    <property type="match status" value="1"/>
</dbReference>
<gene>
    <name evidence="2" type="ORF">C3L33_23494</name>
</gene>
<protein>
    <submittedName>
        <fullName evidence="2">Uncharacterized protein</fullName>
    </submittedName>
</protein>
<reference evidence="2" key="1">
    <citation type="journal article" date="2019" name="Genome Biol. Evol.">
        <title>The Rhododendron genome and chromosomal organization provide insight into shared whole-genome duplications across the heath family (Ericaceae).</title>
        <authorList>
            <person name="Soza V.L."/>
            <person name="Lindsley D."/>
            <person name="Waalkes A."/>
            <person name="Ramage E."/>
            <person name="Patwardhan R.P."/>
            <person name="Burton J.N."/>
            <person name="Adey A."/>
            <person name="Kumar A."/>
            <person name="Qiu R."/>
            <person name="Shendure J."/>
            <person name="Hall B."/>
        </authorList>
    </citation>
    <scope>NUCLEOTIDE SEQUENCE</scope>
    <source>
        <strain evidence="2">RSF 1966-606</strain>
    </source>
</reference>
<feature type="signal peptide" evidence="1">
    <location>
        <begin position="1"/>
        <end position="19"/>
    </location>
</feature>
<dbReference type="PANTHER" id="PTHR31451">
    <property type="match status" value="1"/>
</dbReference>
<feature type="chain" id="PRO_5025590226" evidence="1">
    <location>
        <begin position="20"/>
        <end position="338"/>
    </location>
</feature>
<proteinExistence type="predicted"/>
<sequence>MFPYGFLVLLTTTSSPTFTGEFPPPPDVLIGKGYLIQLHSPVSDFTVPLMILGSGLGNLSRKASGMGIGNGVFYPIVGFATCMAFIYKSFGDLLVNYSKEPELSFVQRNGTYFTLDGRIFCINGWNSYYLMDHAVDEYTRPKVTAMLQARSKIGLIVCRTWAFNDGRYNSLQISPGQYDDHVFKVLLIGGIPIAMPTVLSVTMAISSHSLSVRIELHLAATNCIWPLRIPLGRIELHLAATNSSWPRRITLGRVELHLAATNSSWPHRIAFGCYEFLLAASNCTWPHRIALGRYDFLLAALNCTWPLQIPLGRIELHLTASNCIWPLQSALGRIVTHL</sequence>
<dbReference type="InterPro" id="IPR045053">
    <property type="entry name" value="MAN-like"/>
</dbReference>
<dbReference type="AlphaFoldDB" id="A0A6A4KPG9"/>
<dbReference type="PANTHER" id="PTHR31451:SF45">
    <property type="entry name" value="MANNAN ENDO-1,4-BETA-MANNOSIDASE 2"/>
    <property type="match status" value="1"/>
</dbReference>
<dbReference type="InterPro" id="IPR017853">
    <property type="entry name" value="GH"/>
</dbReference>